<proteinExistence type="predicted"/>
<sequence>MANTSGNIDGSPHLPTNGINSKFPSPPKKPSSKRPPGSRSKWSQCSTPEKFCWLAAIPFRTLLCLVNIFCFVFAYFGFMLPVLWARKLWPRFYWGYEGKLYMWLQAFVAYWGYTADYDVYEYGDDIRKYAAKGRVLVIVNHQSSADVNILFTVLQTKGVATRKTIWLMDVMFRWTPFGIIGQMHGDYFIRQGKASREKELINLKKHLRKVFWDRDRRWVILFPEGGFYYKRKEDSQNLCEPEKLEIVFPFSRQFIYPSKSPLQFLTIMRL</sequence>
<protein>
    <submittedName>
        <fullName evidence="5">Phospholipid/glycerol acyltransferase domain-containing protein</fullName>
    </submittedName>
</protein>
<dbReference type="SUPFAM" id="SSF69593">
    <property type="entry name" value="Glycerol-3-phosphate (1)-acyltransferase"/>
    <property type="match status" value="1"/>
</dbReference>
<dbReference type="Proteomes" id="UP000887563">
    <property type="component" value="Unplaced"/>
</dbReference>
<evidence type="ECO:0000313" key="4">
    <source>
        <dbReference type="Proteomes" id="UP000887563"/>
    </source>
</evidence>
<feature type="domain" description="Phospholipid/glycerol acyltransferase" evidence="3">
    <location>
        <begin position="135"/>
        <end position="270"/>
    </location>
</feature>
<evidence type="ECO:0000259" key="3">
    <source>
        <dbReference type="SMART" id="SM00563"/>
    </source>
</evidence>
<dbReference type="AlphaFoldDB" id="A0A914LEL7"/>
<accession>A0A914LEL7</accession>
<dbReference type="PANTHER" id="PTHR10983:SF2">
    <property type="entry name" value="ACYL-COA:LYSOPHOSPHATIDYLGLYCEROL ACYLTRANSFERASE 1"/>
    <property type="match status" value="1"/>
</dbReference>
<name>A0A914LEL7_MELIC</name>
<evidence type="ECO:0000256" key="2">
    <source>
        <dbReference type="SAM" id="Phobius"/>
    </source>
</evidence>
<feature type="transmembrane region" description="Helical" evidence="2">
    <location>
        <begin position="57"/>
        <end position="84"/>
    </location>
</feature>
<dbReference type="GO" id="GO:0005783">
    <property type="term" value="C:endoplasmic reticulum"/>
    <property type="evidence" value="ECO:0007669"/>
    <property type="project" value="TreeGrafter"/>
</dbReference>
<keyword evidence="2" id="KW-1133">Transmembrane helix</keyword>
<dbReference type="CDD" id="cd07990">
    <property type="entry name" value="LPLAT_LCLAT1-like"/>
    <property type="match status" value="1"/>
</dbReference>
<dbReference type="GO" id="GO:0016746">
    <property type="term" value="F:acyltransferase activity"/>
    <property type="evidence" value="ECO:0007669"/>
    <property type="project" value="InterPro"/>
</dbReference>
<keyword evidence="2" id="KW-0812">Transmembrane</keyword>
<dbReference type="Pfam" id="PF01553">
    <property type="entry name" value="Acyltransferase"/>
    <property type="match status" value="1"/>
</dbReference>
<evidence type="ECO:0000256" key="1">
    <source>
        <dbReference type="SAM" id="MobiDB-lite"/>
    </source>
</evidence>
<reference evidence="5" key="1">
    <citation type="submission" date="2022-11" db="UniProtKB">
        <authorList>
            <consortium name="WormBaseParasite"/>
        </authorList>
    </citation>
    <scope>IDENTIFICATION</scope>
</reference>
<dbReference type="SMART" id="SM00563">
    <property type="entry name" value="PlsC"/>
    <property type="match status" value="1"/>
</dbReference>
<evidence type="ECO:0000313" key="5">
    <source>
        <dbReference type="WBParaSite" id="Minc3s00452g12553"/>
    </source>
</evidence>
<keyword evidence="2" id="KW-0472">Membrane</keyword>
<dbReference type="InterPro" id="IPR002123">
    <property type="entry name" value="Plipid/glycerol_acylTrfase"/>
</dbReference>
<organism evidence="4 5">
    <name type="scientific">Meloidogyne incognita</name>
    <name type="common">Southern root-knot nematode worm</name>
    <name type="synonym">Oxyuris incognita</name>
    <dbReference type="NCBI Taxonomy" id="6306"/>
    <lineage>
        <taxon>Eukaryota</taxon>
        <taxon>Metazoa</taxon>
        <taxon>Ecdysozoa</taxon>
        <taxon>Nematoda</taxon>
        <taxon>Chromadorea</taxon>
        <taxon>Rhabditida</taxon>
        <taxon>Tylenchina</taxon>
        <taxon>Tylenchomorpha</taxon>
        <taxon>Tylenchoidea</taxon>
        <taxon>Meloidogynidae</taxon>
        <taxon>Meloidogyninae</taxon>
        <taxon>Meloidogyne</taxon>
        <taxon>Meloidogyne incognita group</taxon>
    </lineage>
</organism>
<keyword evidence="4" id="KW-1185">Reference proteome</keyword>
<dbReference type="PANTHER" id="PTHR10983">
    <property type="entry name" value="1-ACYLGLYCEROL-3-PHOSPHATE ACYLTRANSFERASE-RELATED"/>
    <property type="match status" value="1"/>
</dbReference>
<feature type="region of interest" description="Disordered" evidence="1">
    <location>
        <begin position="1"/>
        <end position="44"/>
    </location>
</feature>
<dbReference type="WBParaSite" id="Minc3s00452g12553">
    <property type="protein sequence ID" value="Minc3s00452g12553"/>
    <property type="gene ID" value="Minc3s00452g12553"/>
</dbReference>
<dbReference type="GO" id="GO:0036149">
    <property type="term" value="P:phosphatidylinositol acyl-chain remodeling"/>
    <property type="evidence" value="ECO:0007669"/>
    <property type="project" value="TreeGrafter"/>
</dbReference>